<feature type="transmembrane region" description="Helical" evidence="2">
    <location>
        <begin position="148"/>
        <end position="167"/>
    </location>
</feature>
<organism evidence="3 4">
    <name type="scientific">Zingiber officinale</name>
    <name type="common">Ginger</name>
    <name type="synonym">Amomum zingiber</name>
    <dbReference type="NCBI Taxonomy" id="94328"/>
    <lineage>
        <taxon>Eukaryota</taxon>
        <taxon>Viridiplantae</taxon>
        <taxon>Streptophyta</taxon>
        <taxon>Embryophyta</taxon>
        <taxon>Tracheophyta</taxon>
        <taxon>Spermatophyta</taxon>
        <taxon>Magnoliopsida</taxon>
        <taxon>Liliopsida</taxon>
        <taxon>Zingiberales</taxon>
        <taxon>Zingiberaceae</taxon>
        <taxon>Zingiber</taxon>
    </lineage>
</organism>
<protein>
    <submittedName>
        <fullName evidence="3">Uncharacterized protein</fullName>
    </submittedName>
</protein>
<dbReference type="EMBL" id="JACMSC010000003">
    <property type="protein sequence ID" value="KAG6527678.1"/>
    <property type="molecule type" value="Genomic_DNA"/>
</dbReference>
<keyword evidence="2" id="KW-0812">Transmembrane</keyword>
<feature type="compositionally biased region" description="Low complexity" evidence="1">
    <location>
        <begin position="259"/>
        <end position="274"/>
    </location>
</feature>
<keyword evidence="2" id="KW-1133">Transmembrane helix</keyword>
<gene>
    <name evidence="3" type="ORF">ZIOFF_009804</name>
</gene>
<evidence type="ECO:0000256" key="2">
    <source>
        <dbReference type="SAM" id="Phobius"/>
    </source>
</evidence>
<feature type="transmembrane region" description="Helical" evidence="2">
    <location>
        <begin position="188"/>
        <end position="208"/>
    </location>
</feature>
<keyword evidence="2" id="KW-0472">Membrane</keyword>
<evidence type="ECO:0000313" key="4">
    <source>
        <dbReference type="Proteomes" id="UP000734854"/>
    </source>
</evidence>
<name>A0A8J5HNM0_ZINOF</name>
<sequence>MVRNRMVLGSRLKYGVQFVCCDLQFGDFGEAKIGEYNFSGELEKAKCGLIGVASNVKAELVAILKGLELCVATHLFPLWLESDSLIALKILEANAAADYIANQAFISVGKVSLRLLCLCVLGPLLTYGAIVFGVAGFLSPNSKHRFPLFHMVMLLWYIGCGWFLAGYSLKAGVRYLIDGIILSDMGHFGLHDSYGISFVFTLILPLVFHRLCLQLAPTPTAPSILPTADQNLSDLRTFHLCPRPPSPRRLPKTHPTILARPPSTSTTCSATASPLIPPPSTASSARLLLDADLLHTASSLFRKARTQMPHDEHSLASATPDSSTKLPFYLTSSRPAVRLPVWSSIPA</sequence>
<reference evidence="3 4" key="1">
    <citation type="submission" date="2020-08" db="EMBL/GenBank/DDBJ databases">
        <title>Plant Genome Project.</title>
        <authorList>
            <person name="Zhang R.-G."/>
        </authorList>
    </citation>
    <scope>NUCLEOTIDE SEQUENCE [LARGE SCALE GENOMIC DNA]</scope>
    <source>
        <tissue evidence="3">Rhizome</tissue>
    </source>
</reference>
<dbReference type="InterPro" id="IPR012337">
    <property type="entry name" value="RNaseH-like_sf"/>
</dbReference>
<keyword evidence="4" id="KW-1185">Reference proteome</keyword>
<dbReference type="Proteomes" id="UP000734854">
    <property type="component" value="Unassembled WGS sequence"/>
</dbReference>
<feature type="transmembrane region" description="Helical" evidence="2">
    <location>
        <begin position="115"/>
        <end position="136"/>
    </location>
</feature>
<feature type="region of interest" description="Disordered" evidence="1">
    <location>
        <begin position="249"/>
        <end position="274"/>
    </location>
</feature>
<dbReference type="AlphaFoldDB" id="A0A8J5HNM0"/>
<evidence type="ECO:0000313" key="3">
    <source>
        <dbReference type="EMBL" id="KAG6527678.1"/>
    </source>
</evidence>
<proteinExistence type="predicted"/>
<accession>A0A8J5HNM0</accession>
<evidence type="ECO:0000256" key="1">
    <source>
        <dbReference type="SAM" id="MobiDB-lite"/>
    </source>
</evidence>
<dbReference type="SUPFAM" id="SSF53098">
    <property type="entry name" value="Ribonuclease H-like"/>
    <property type="match status" value="1"/>
</dbReference>
<comment type="caution">
    <text evidence="3">The sequence shown here is derived from an EMBL/GenBank/DDBJ whole genome shotgun (WGS) entry which is preliminary data.</text>
</comment>